<dbReference type="Proteomes" id="UP000266677">
    <property type="component" value="Unassembled WGS sequence"/>
</dbReference>
<dbReference type="EMBL" id="QZFU01000016">
    <property type="protein sequence ID" value="RJO76781.1"/>
    <property type="molecule type" value="Genomic_DNA"/>
</dbReference>
<evidence type="ECO:0000313" key="6">
    <source>
        <dbReference type="EMBL" id="RJO76781.1"/>
    </source>
</evidence>
<organism evidence="6 7">
    <name type="scientific">Nocardia panacis</name>
    <dbReference type="NCBI Taxonomy" id="2340916"/>
    <lineage>
        <taxon>Bacteria</taxon>
        <taxon>Bacillati</taxon>
        <taxon>Actinomycetota</taxon>
        <taxon>Actinomycetes</taxon>
        <taxon>Mycobacteriales</taxon>
        <taxon>Nocardiaceae</taxon>
        <taxon>Nocardia</taxon>
    </lineage>
</organism>
<dbReference type="InterPro" id="IPR029058">
    <property type="entry name" value="AB_hydrolase_fold"/>
</dbReference>
<evidence type="ECO:0000313" key="7">
    <source>
        <dbReference type="Proteomes" id="UP000266677"/>
    </source>
</evidence>
<comment type="similarity">
    <text evidence="1">Belongs to the peptidase S33 family.</text>
</comment>
<dbReference type="RefSeq" id="WP_120039702.1">
    <property type="nucleotide sequence ID" value="NZ_QZFU01000016.1"/>
</dbReference>
<sequence>MASRILHAAVTAGLCALFATACSPTAPATPRLDWKACPEKAEFDCTTVQVPVDWAKPAGPKLDLALIRHRATDAEHRIGALLSLPGGPGTSGVDEILAGHKFSPALEARFDIVSLDPRGVKRSNPIRCDAALAAYQPNLVPEQGGRLDEIRDYAQALAQSCRDFTGPLMEHLDAVSVAKDADAVRAALGADKVSIYSRSYGTMAAQEYAELFPKRIRAMVLDSVDDHSLDGRGFVETQASAAQDSFEEFAGWCARETACALHDRDVHAVFDGIYSRAVAGTLRDPQKPEKRLDPSDLSTAATKRLFHPDWAKLADDLRGLADQPPAEALAPTPMPRPSGQPAPWPGVIACSDWQFDLPDQASWEAEWRRQNAVAPTLRAHFAWAGGSICSGWPIAATNPPHRPNVADAPPILVLSSRHDPSTPHEWAVQVTAQTSGAKMLTYDGWGHSVYERSACTTGAADAYFLGLTMPTATNCPAA</sequence>
<feature type="signal peptide" evidence="4">
    <location>
        <begin position="1"/>
        <end position="21"/>
    </location>
</feature>
<dbReference type="SUPFAM" id="SSF53474">
    <property type="entry name" value="alpha/beta-Hydrolases"/>
    <property type="match status" value="1"/>
</dbReference>
<dbReference type="PANTHER" id="PTHR43248">
    <property type="entry name" value="2-SUCCINYL-6-HYDROXY-2,4-CYCLOHEXADIENE-1-CARBOXYLATE SYNTHASE"/>
    <property type="match status" value="1"/>
</dbReference>
<dbReference type="InterPro" id="IPR013595">
    <property type="entry name" value="Pept_S33_TAP-like_C"/>
</dbReference>
<keyword evidence="3 6" id="KW-0378">Hydrolase</keyword>
<dbReference type="InterPro" id="IPR051601">
    <property type="entry name" value="Serine_prot/Carboxylest_S33"/>
</dbReference>
<keyword evidence="2 4" id="KW-0732">Signal</keyword>
<gene>
    <name evidence="6" type="ORF">D5S18_11060</name>
</gene>
<dbReference type="GO" id="GO:0016787">
    <property type="term" value="F:hydrolase activity"/>
    <property type="evidence" value="ECO:0007669"/>
    <property type="project" value="UniProtKB-KW"/>
</dbReference>
<accession>A0A3A4KDI2</accession>
<dbReference type="Gene3D" id="3.40.50.1820">
    <property type="entry name" value="alpha/beta hydrolase"/>
    <property type="match status" value="1"/>
</dbReference>
<name>A0A3A4KDI2_9NOCA</name>
<evidence type="ECO:0000259" key="5">
    <source>
        <dbReference type="Pfam" id="PF08386"/>
    </source>
</evidence>
<evidence type="ECO:0000256" key="1">
    <source>
        <dbReference type="ARBA" id="ARBA00010088"/>
    </source>
</evidence>
<proteinExistence type="inferred from homology"/>
<dbReference type="AlphaFoldDB" id="A0A3A4KDI2"/>
<feature type="chain" id="PRO_5039498928" evidence="4">
    <location>
        <begin position="22"/>
        <end position="478"/>
    </location>
</feature>
<dbReference type="Pfam" id="PF08386">
    <property type="entry name" value="Abhydrolase_4"/>
    <property type="match status" value="1"/>
</dbReference>
<dbReference type="PROSITE" id="PS51257">
    <property type="entry name" value="PROKAR_LIPOPROTEIN"/>
    <property type="match status" value="1"/>
</dbReference>
<protein>
    <submittedName>
        <fullName evidence="6">Alpha/beta hydrolase</fullName>
    </submittedName>
</protein>
<keyword evidence="7" id="KW-1185">Reference proteome</keyword>
<evidence type="ECO:0000256" key="4">
    <source>
        <dbReference type="SAM" id="SignalP"/>
    </source>
</evidence>
<evidence type="ECO:0000256" key="3">
    <source>
        <dbReference type="ARBA" id="ARBA00022801"/>
    </source>
</evidence>
<feature type="domain" description="Peptidase S33 tripeptidyl aminopeptidase-like C-terminal" evidence="5">
    <location>
        <begin position="383"/>
        <end position="472"/>
    </location>
</feature>
<reference evidence="6 7" key="1">
    <citation type="submission" date="2018-09" db="EMBL/GenBank/DDBJ databases">
        <title>YIM PH21274 draft genome.</title>
        <authorList>
            <person name="Miao C."/>
        </authorList>
    </citation>
    <scope>NUCLEOTIDE SEQUENCE [LARGE SCALE GENOMIC DNA]</scope>
    <source>
        <strain evidence="6 7">YIM PH 21724</strain>
    </source>
</reference>
<comment type="caution">
    <text evidence="6">The sequence shown here is derived from an EMBL/GenBank/DDBJ whole genome shotgun (WGS) entry which is preliminary data.</text>
</comment>
<dbReference type="PANTHER" id="PTHR43248:SF29">
    <property type="entry name" value="TRIPEPTIDYL AMINOPEPTIDASE"/>
    <property type="match status" value="1"/>
</dbReference>
<dbReference type="OrthoDB" id="4006962at2"/>
<evidence type="ECO:0000256" key="2">
    <source>
        <dbReference type="ARBA" id="ARBA00022729"/>
    </source>
</evidence>